<proteinExistence type="predicted"/>
<name>A0A0A9ESJ9_ARUDO</name>
<protein>
    <submittedName>
        <fullName evidence="1">Uncharacterized protein</fullName>
    </submittedName>
</protein>
<reference evidence="1" key="2">
    <citation type="journal article" date="2015" name="Data Brief">
        <title>Shoot transcriptome of the giant reed, Arundo donax.</title>
        <authorList>
            <person name="Barrero R.A."/>
            <person name="Guerrero F.D."/>
            <person name="Moolhuijzen P."/>
            <person name="Goolsby J.A."/>
            <person name="Tidwell J."/>
            <person name="Bellgard S.E."/>
            <person name="Bellgard M.I."/>
        </authorList>
    </citation>
    <scope>NUCLEOTIDE SEQUENCE</scope>
    <source>
        <tissue evidence="1">Shoot tissue taken approximately 20 cm above the soil surface</tissue>
    </source>
</reference>
<evidence type="ECO:0000313" key="1">
    <source>
        <dbReference type="EMBL" id="JAE01984.1"/>
    </source>
</evidence>
<dbReference type="EMBL" id="GBRH01195912">
    <property type="protein sequence ID" value="JAE01984.1"/>
    <property type="molecule type" value="Transcribed_RNA"/>
</dbReference>
<reference evidence="1" key="1">
    <citation type="submission" date="2014-09" db="EMBL/GenBank/DDBJ databases">
        <authorList>
            <person name="Magalhaes I.L.F."/>
            <person name="Oliveira U."/>
            <person name="Santos F.R."/>
            <person name="Vidigal T.H.D.A."/>
            <person name="Brescovit A.D."/>
            <person name="Santos A.J."/>
        </authorList>
    </citation>
    <scope>NUCLEOTIDE SEQUENCE</scope>
    <source>
        <tissue evidence="1">Shoot tissue taken approximately 20 cm above the soil surface</tissue>
    </source>
</reference>
<sequence length="26" mass="2887">MGTLTMSTLRGQKNQISFIGNMRCAK</sequence>
<accession>A0A0A9ESJ9</accession>
<organism evidence="1">
    <name type="scientific">Arundo donax</name>
    <name type="common">Giant reed</name>
    <name type="synonym">Donax arundinaceus</name>
    <dbReference type="NCBI Taxonomy" id="35708"/>
    <lineage>
        <taxon>Eukaryota</taxon>
        <taxon>Viridiplantae</taxon>
        <taxon>Streptophyta</taxon>
        <taxon>Embryophyta</taxon>
        <taxon>Tracheophyta</taxon>
        <taxon>Spermatophyta</taxon>
        <taxon>Magnoliopsida</taxon>
        <taxon>Liliopsida</taxon>
        <taxon>Poales</taxon>
        <taxon>Poaceae</taxon>
        <taxon>PACMAD clade</taxon>
        <taxon>Arundinoideae</taxon>
        <taxon>Arundineae</taxon>
        <taxon>Arundo</taxon>
    </lineage>
</organism>
<dbReference type="AlphaFoldDB" id="A0A0A9ESJ9"/>